<gene>
    <name evidence="2" type="ORF">SteCoe_2454</name>
</gene>
<organism evidence="2 3">
    <name type="scientific">Stentor coeruleus</name>
    <dbReference type="NCBI Taxonomy" id="5963"/>
    <lineage>
        <taxon>Eukaryota</taxon>
        <taxon>Sar</taxon>
        <taxon>Alveolata</taxon>
        <taxon>Ciliophora</taxon>
        <taxon>Postciliodesmatophora</taxon>
        <taxon>Heterotrichea</taxon>
        <taxon>Heterotrichida</taxon>
        <taxon>Stentoridae</taxon>
        <taxon>Stentor</taxon>
    </lineage>
</organism>
<dbReference type="Proteomes" id="UP000187209">
    <property type="component" value="Unassembled WGS sequence"/>
</dbReference>
<evidence type="ECO:0000313" key="3">
    <source>
        <dbReference type="Proteomes" id="UP000187209"/>
    </source>
</evidence>
<dbReference type="EMBL" id="MPUH01000027">
    <property type="protein sequence ID" value="OMJ94401.1"/>
    <property type="molecule type" value="Genomic_DNA"/>
</dbReference>
<evidence type="ECO:0000256" key="1">
    <source>
        <dbReference type="SAM" id="MobiDB-lite"/>
    </source>
</evidence>
<sequence length="217" mass="25668">MDPETLIDEKRKKLEDLVHRKHELGKNKILGPETTPEQEVYRYEELIRKKNKKKTKEKAFNTAFCVENQTEEKIQHISKEPIIHTEGVWFDQIRDKERKMRREETRQAQDRLKIIDKRTRYNDIGKEFLSPTSRAQLLPEFQIFPRSSSKQEIIPLDDRVYGKSSEKSKRSQEPVSTQRLKPRSLSRKELSPSHLQINSNRSPLPRISVNPIKGDLN</sequence>
<reference evidence="2 3" key="1">
    <citation type="submission" date="2016-11" db="EMBL/GenBank/DDBJ databases">
        <title>The macronuclear genome of Stentor coeruleus: a giant cell with tiny introns.</title>
        <authorList>
            <person name="Slabodnick M."/>
            <person name="Ruby J.G."/>
            <person name="Reiff S.B."/>
            <person name="Swart E.C."/>
            <person name="Gosai S."/>
            <person name="Prabakaran S."/>
            <person name="Witkowska E."/>
            <person name="Larue G.E."/>
            <person name="Fisher S."/>
            <person name="Freeman R.M."/>
            <person name="Gunawardena J."/>
            <person name="Chu W."/>
            <person name="Stover N.A."/>
            <person name="Gregory B.D."/>
            <person name="Nowacki M."/>
            <person name="Derisi J."/>
            <person name="Roy S.W."/>
            <person name="Marshall W.F."/>
            <person name="Sood P."/>
        </authorList>
    </citation>
    <scope>NUCLEOTIDE SEQUENCE [LARGE SCALE GENOMIC DNA]</scope>
    <source>
        <strain evidence="2">WM001</strain>
    </source>
</reference>
<feature type="region of interest" description="Disordered" evidence="1">
    <location>
        <begin position="154"/>
        <end position="217"/>
    </location>
</feature>
<keyword evidence="3" id="KW-1185">Reference proteome</keyword>
<evidence type="ECO:0000313" key="2">
    <source>
        <dbReference type="EMBL" id="OMJ94401.1"/>
    </source>
</evidence>
<protein>
    <submittedName>
        <fullName evidence="2">Uncharacterized protein</fullName>
    </submittedName>
</protein>
<dbReference type="AlphaFoldDB" id="A0A1R2CZJ1"/>
<name>A0A1R2CZJ1_9CILI</name>
<feature type="compositionally biased region" description="Polar residues" evidence="1">
    <location>
        <begin position="193"/>
        <end position="202"/>
    </location>
</feature>
<proteinExistence type="predicted"/>
<comment type="caution">
    <text evidence="2">The sequence shown here is derived from an EMBL/GenBank/DDBJ whole genome shotgun (WGS) entry which is preliminary data.</text>
</comment>
<accession>A0A1R2CZJ1</accession>
<feature type="compositionally biased region" description="Basic and acidic residues" evidence="1">
    <location>
        <begin position="156"/>
        <end position="172"/>
    </location>
</feature>